<dbReference type="GO" id="GO:0005764">
    <property type="term" value="C:lysosome"/>
    <property type="evidence" value="ECO:0007669"/>
    <property type="project" value="UniProtKB-ARBA"/>
</dbReference>
<keyword evidence="4" id="KW-0653">Protein transport</keyword>
<accession>A0A8J8SZC6</accession>
<dbReference type="PROSITE" id="PS51420">
    <property type="entry name" value="RHO"/>
    <property type="match status" value="1"/>
</dbReference>
<evidence type="ECO:0000256" key="9">
    <source>
        <dbReference type="SAM" id="MobiDB-lite"/>
    </source>
</evidence>
<evidence type="ECO:0000256" key="5">
    <source>
        <dbReference type="ARBA" id="ARBA00023134"/>
    </source>
</evidence>
<sequence>MEGSTSLAATGSLLLGSQVGKKNFIFKIVILGDSAVGKTSMIQRYIKKSMSQVYKPTIGADFHSKKVEITLDGQETKTVTLQIWDTAGQERYQSLGVAFYRGAEACMMVYDITSQRSFDNLSQWKSDFINKAGPREPERFPFFLIGNKSDKAEEGQRKVSLDDVEKWRKQHNNMPYEETSAMKGSNIDETFLSVAEYLLKRTLESETTAFPTSISGVQGVSRPQSNQFALQEQHKGQGLQGVEKKRNKSSCC</sequence>
<dbReference type="SUPFAM" id="SSF52540">
    <property type="entry name" value="P-loop containing nucleoside triphosphate hydrolases"/>
    <property type="match status" value="1"/>
</dbReference>
<dbReference type="SMART" id="SM00175">
    <property type="entry name" value="RAB"/>
    <property type="match status" value="1"/>
</dbReference>
<keyword evidence="6" id="KW-0449">Lipoprotein</keyword>
<dbReference type="PRINTS" id="PR00449">
    <property type="entry name" value="RASTRNSFRMNG"/>
</dbReference>
<dbReference type="GO" id="GO:0005770">
    <property type="term" value="C:late endosome"/>
    <property type="evidence" value="ECO:0007669"/>
    <property type="project" value="UniProtKB-ARBA"/>
</dbReference>
<dbReference type="NCBIfam" id="TIGR00231">
    <property type="entry name" value="small_GTP"/>
    <property type="match status" value="1"/>
</dbReference>
<keyword evidence="11" id="KW-1185">Reference proteome</keyword>
<dbReference type="PANTHER" id="PTHR47981:SF20">
    <property type="entry name" value="RAS-RELATED PROTEIN RAB-7A"/>
    <property type="match status" value="1"/>
</dbReference>
<evidence type="ECO:0000256" key="4">
    <source>
        <dbReference type="ARBA" id="ARBA00022927"/>
    </source>
</evidence>
<dbReference type="GO" id="GO:0002682">
    <property type="term" value="P:regulation of immune system process"/>
    <property type="evidence" value="ECO:0007669"/>
    <property type="project" value="UniProtKB-ARBA"/>
</dbReference>
<comment type="caution">
    <text evidence="10">The sequence shown here is derived from an EMBL/GenBank/DDBJ whole genome shotgun (WGS) entry which is preliminary data.</text>
</comment>
<dbReference type="GO" id="GO:0030139">
    <property type="term" value="C:endocytic vesicle"/>
    <property type="evidence" value="ECO:0007669"/>
    <property type="project" value="UniProtKB-ARBA"/>
</dbReference>
<dbReference type="FunFam" id="3.40.50.300:FF:000751">
    <property type="entry name" value="Rab family GTPase, putative"/>
    <property type="match status" value="1"/>
</dbReference>
<dbReference type="PROSITE" id="PS51421">
    <property type="entry name" value="RAS"/>
    <property type="match status" value="1"/>
</dbReference>
<dbReference type="SMART" id="SM00173">
    <property type="entry name" value="RAS"/>
    <property type="match status" value="1"/>
</dbReference>
<dbReference type="AlphaFoldDB" id="A0A8J8SZC6"/>
<dbReference type="PANTHER" id="PTHR47981">
    <property type="entry name" value="RAB FAMILY"/>
    <property type="match status" value="1"/>
</dbReference>
<evidence type="ECO:0000256" key="8">
    <source>
        <dbReference type="ARBA" id="ARBA00067801"/>
    </source>
</evidence>
<dbReference type="GO" id="GO:0015031">
    <property type="term" value="P:protein transport"/>
    <property type="evidence" value="ECO:0007669"/>
    <property type="project" value="UniProtKB-KW"/>
</dbReference>
<feature type="region of interest" description="Disordered" evidence="9">
    <location>
        <begin position="226"/>
        <end position="252"/>
    </location>
</feature>
<dbReference type="Proteomes" id="UP000785679">
    <property type="component" value="Unassembled WGS sequence"/>
</dbReference>
<dbReference type="EMBL" id="RRYP01013516">
    <property type="protein sequence ID" value="TNV76472.1"/>
    <property type="molecule type" value="Genomic_DNA"/>
</dbReference>
<dbReference type="SMART" id="SM00174">
    <property type="entry name" value="RHO"/>
    <property type="match status" value="1"/>
</dbReference>
<evidence type="ECO:0000256" key="1">
    <source>
        <dbReference type="ARBA" id="ARBA00006270"/>
    </source>
</evidence>
<proteinExistence type="inferred from homology"/>
<comment type="similarity">
    <text evidence="1">Belongs to the small GTPase superfamily. Rab family.</text>
</comment>
<evidence type="ECO:0000256" key="3">
    <source>
        <dbReference type="ARBA" id="ARBA00022741"/>
    </source>
</evidence>
<protein>
    <recommendedName>
        <fullName evidence="8">Ras-related protein Rab-7b</fullName>
    </recommendedName>
</protein>
<dbReference type="GO" id="GO:0005525">
    <property type="term" value="F:GTP binding"/>
    <property type="evidence" value="ECO:0007669"/>
    <property type="project" value="UniProtKB-KW"/>
</dbReference>
<keyword evidence="5" id="KW-0342">GTP-binding</keyword>
<reference evidence="10" key="1">
    <citation type="submission" date="2019-06" db="EMBL/GenBank/DDBJ databases">
        <authorList>
            <person name="Zheng W."/>
        </authorList>
    </citation>
    <scope>NUCLEOTIDE SEQUENCE</scope>
    <source>
        <strain evidence="10">QDHG01</strain>
    </source>
</reference>
<dbReference type="PROSITE" id="PS51419">
    <property type="entry name" value="RAB"/>
    <property type="match status" value="1"/>
</dbReference>
<dbReference type="GO" id="GO:0003924">
    <property type="term" value="F:GTPase activity"/>
    <property type="evidence" value="ECO:0007669"/>
    <property type="project" value="InterPro"/>
</dbReference>
<keyword evidence="7" id="KW-0636">Prenylation</keyword>
<evidence type="ECO:0000313" key="10">
    <source>
        <dbReference type="EMBL" id="TNV76472.1"/>
    </source>
</evidence>
<dbReference type="InterPro" id="IPR001806">
    <property type="entry name" value="Small_GTPase"/>
</dbReference>
<dbReference type="OrthoDB" id="1436450at2759"/>
<dbReference type="InterPro" id="IPR005225">
    <property type="entry name" value="Small_GTP-bd"/>
</dbReference>
<dbReference type="Gene3D" id="3.40.50.300">
    <property type="entry name" value="P-loop containing nucleotide triphosphate hydrolases"/>
    <property type="match status" value="1"/>
</dbReference>
<dbReference type="Pfam" id="PF00071">
    <property type="entry name" value="Ras"/>
    <property type="match status" value="1"/>
</dbReference>
<dbReference type="SMART" id="SM00176">
    <property type="entry name" value="RAN"/>
    <property type="match status" value="1"/>
</dbReference>
<evidence type="ECO:0000256" key="6">
    <source>
        <dbReference type="ARBA" id="ARBA00023288"/>
    </source>
</evidence>
<dbReference type="InterPro" id="IPR027417">
    <property type="entry name" value="P-loop_NTPase"/>
</dbReference>
<evidence type="ECO:0000256" key="7">
    <source>
        <dbReference type="ARBA" id="ARBA00023289"/>
    </source>
</evidence>
<organism evidence="10 11">
    <name type="scientific">Halteria grandinella</name>
    <dbReference type="NCBI Taxonomy" id="5974"/>
    <lineage>
        <taxon>Eukaryota</taxon>
        <taxon>Sar</taxon>
        <taxon>Alveolata</taxon>
        <taxon>Ciliophora</taxon>
        <taxon>Intramacronucleata</taxon>
        <taxon>Spirotrichea</taxon>
        <taxon>Stichotrichia</taxon>
        <taxon>Sporadotrichida</taxon>
        <taxon>Halteriidae</taxon>
        <taxon>Halteria</taxon>
    </lineage>
</organism>
<keyword evidence="3" id="KW-0547">Nucleotide-binding</keyword>
<gene>
    <name evidence="10" type="ORF">FGO68_gene10383</name>
</gene>
<keyword evidence="2" id="KW-0813">Transport</keyword>
<evidence type="ECO:0000256" key="2">
    <source>
        <dbReference type="ARBA" id="ARBA00022448"/>
    </source>
</evidence>
<name>A0A8J8SZC6_HALGN</name>
<evidence type="ECO:0000313" key="11">
    <source>
        <dbReference type="Proteomes" id="UP000785679"/>
    </source>
</evidence>